<comment type="subunit">
    <text evidence="9">The complex comprises the extracytoplasmic solute receptor protein and the two transmembrane proteins.</text>
</comment>
<keyword evidence="2 9" id="KW-0813">Transport</keyword>
<protein>
    <recommendedName>
        <fullName evidence="9">TRAP transporter small permease protein</fullName>
    </recommendedName>
</protein>
<gene>
    <name evidence="11" type="ORF">FHS89_001261</name>
</gene>
<keyword evidence="3" id="KW-1003">Cell membrane</keyword>
<evidence type="ECO:0000256" key="2">
    <source>
        <dbReference type="ARBA" id="ARBA00022448"/>
    </source>
</evidence>
<evidence type="ECO:0000256" key="1">
    <source>
        <dbReference type="ARBA" id="ARBA00004429"/>
    </source>
</evidence>
<dbReference type="RefSeq" id="WP_343051349.1">
    <property type="nucleotide sequence ID" value="NZ_JACIJS010000003.1"/>
</dbReference>
<evidence type="ECO:0000256" key="6">
    <source>
        <dbReference type="ARBA" id="ARBA00022989"/>
    </source>
</evidence>
<dbReference type="InterPro" id="IPR007387">
    <property type="entry name" value="TRAP_DctQ"/>
</dbReference>
<dbReference type="InterPro" id="IPR055348">
    <property type="entry name" value="DctQ"/>
</dbReference>
<organism evidence="11 12">
    <name type="scientific">Rubricella aquisinus</name>
    <dbReference type="NCBI Taxonomy" id="2028108"/>
    <lineage>
        <taxon>Bacteria</taxon>
        <taxon>Pseudomonadati</taxon>
        <taxon>Pseudomonadota</taxon>
        <taxon>Alphaproteobacteria</taxon>
        <taxon>Rhodobacterales</taxon>
        <taxon>Paracoccaceae</taxon>
        <taxon>Rubricella</taxon>
    </lineage>
</organism>
<keyword evidence="5 9" id="KW-0812">Transmembrane</keyword>
<evidence type="ECO:0000259" key="10">
    <source>
        <dbReference type="Pfam" id="PF04290"/>
    </source>
</evidence>
<dbReference type="GO" id="GO:0005886">
    <property type="term" value="C:plasma membrane"/>
    <property type="evidence" value="ECO:0007669"/>
    <property type="project" value="UniProtKB-SubCell"/>
</dbReference>
<feature type="transmembrane region" description="Helical" evidence="9">
    <location>
        <begin position="26"/>
        <end position="45"/>
    </location>
</feature>
<accession>A0A840WL52</accession>
<dbReference type="GO" id="GO:0022857">
    <property type="term" value="F:transmembrane transporter activity"/>
    <property type="evidence" value="ECO:0007669"/>
    <property type="project" value="UniProtKB-UniRule"/>
</dbReference>
<keyword evidence="6 9" id="KW-1133">Transmembrane helix</keyword>
<evidence type="ECO:0000256" key="4">
    <source>
        <dbReference type="ARBA" id="ARBA00022519"/>
    </source>
</evidence>
<feature type="transmembrane region" description="Helical" evidence="9">
    <location>
        <begin position="165"/>
        <end position="189"/>
    </location>
</feature>
<dbReference type="EMBL" id="JACIJS010000003">
    <property type="protein sequence ID" value="MBB5515251.1"/>
    <property type="molecule type" value="Genomic_DNA"/>
</dbReference>
<comment type="subcellular location">
    <subcellularLocation>
        <location evidence="1 9">Cell inner membrane</location>
        <topology evidence="1 9">Multi-pass membrane protein</topology>
    </subcellularLocation>
</comment>
<keyword evidence="12" id="KW-1185">Reference proteome</keyword>
<feature type="domain" description="Tripartite ATP-independent periplasmic transporters DctQ component" evidence="10">
    <location>
        <begin position="33"/>
        <end position="182"/>
    </location>
</feature>
<reference evidence="11 12" key="1">
    <citation type="submission" date="2020-08" db="EMBL/GenBank/DDBJ databases">
        <title>Genomic Encyclopedia of Type Strains, Phase IV (KMG-IV): sequencing the most valuable type-strain genomes for metagenomic binning, comparative biology and taxonomic classification.</title>
        <authorList>
            <person name="Goeker M."/>
        </authorList>
    </citation>
    <scope>NUCLEOTIDE SEQUENCE [LARGE SCALE GENOMIC DNA]</scope>
    <source>
        <strain evidence="11 12">DSM 103377</strain>
    </source>
</reference>
<dbReference type="Proteomes" id="UP000553766">
    <property type="component" value="Unassembled WGS sequence"/>
</dbReference>
<dbReference type="PANTHER" id="PTHR35011">
    <property type="entry name" value="2,3-DIKETO-L-GULONATE TRAP TRANSPORTER SMALL PERMEASE PROTEIN YIAM"/>
    <property type="match status" value="1"/>
</dbReference>
<evidence type="ECO:0000256" key="3">
    <source>
        <dbReference type="ARBA" id="ARBA00022475"/>
    </source>
</evidence>
<sequence length="207" mass="22899">MAALLLPLRALIAVNSAVLRVGRTIAWVLIGLMTCVILYQVFMRYALNAAPNWTEEFARFMMLWMTGLIAPSAYRWGGFVAIDMISRSLPRIMAQALTILLFLLGTIVLLKAVQLGVNHVKGGCLFNSSTLRVPFDLKIWPCTDVVEWNGWGNTRLKLSYMYMSLFVGVVLLLSVNIELILRTIVGIVAPGTQLPQDPEMGAVQGAE</sequence>
<comment type="caution">
    <text evidence="11">The sequence shown here is derived from an EMBL/GenBank/DDBJ whole genome shotgun (WGS) entry which is preliminary data.</text>
</comment>
<dbReference type="GO" id="GO:0015740">
    <property type="term" value="P:C4-dicarboxylate transport"/>
    <property type="evidence" value="ECO:0007669"/>
    <property type="project" value="TreeGrafter"/>
</dbReference>
<evidence type="ECO:0000313" key="12">
    <source>
        <dbReference type="Proteomes" id="UP000553766"/>
    </source>
</evidence>
<dbReference type="PANTHER" id="PTHR35011:SF11">
    <property type="entry name" value="TRAP TRANSPORTER SMALL PERMEASE PROTEIN"/>
    <property type="match status" value="1"/>
</dbReference>
<keyword evidence="7 9" id="KW-0472">Membrane</keyword>
<name>A0A840WL52_9RHOB</name>
<comment type="function">
    <text evidence="9">Part of the tripartite ATP-independent periplasmic (TRAP) transport system.</text>
</comment>
<feature type="transmembrane region" description="Helical" evidence="9">
    <location>
        <begin position="57"/>
        <end position="74"/>
    </location>
</feature>
<evidence type="ECO:0000256" key="5">
    <source>
        <dbReference type="ARBA" id="ARBA00022692"/>
    </source>
</evidence>
<evidence type="ECO:0000256" key="7">
    <source>
        <dbReference type="ARBA" id="ARBA00023136"/>
    </source>
</evidence>
<proteinExistence type="inferred from homology"/>
<feature type="transmembrane region" description="Helical" evidence="9">
    <location>
        <begin position="94"/>
        <end position="113"/>
    </location>
</feature>
<evidence type="ECO:0000256" key="9">
    <source>
        <dbReference type="RuleBase" id="RU369079"/>
    </source>
</evidence>
<dbReference type="AlphaFoldDB" id="A0A840WL52"/>
<evidence type="ECO:0000256" key="8">
    <source>
        <dbReference type="ARBA" id="ARBA00038436"/>
    </source>
</evidence>
<comment type="similarity">
    <text evidence="8 9">Belongs to the TRAP transporter small permease family.</text>
</comment>
<keyword evidence="4 9" id="KW-0997">Cell inner membrane</keyword>
<evidence type="ECO:0000313" key="11">
    <source>
        <dbReference type="EMBL" id="MBB5515251.1"/>
    </source>
</evidence>
<dbReference type="Pfam" id="PF04290">
    <property type="entry name" value="DctQ"/>
    <property type="match status" value="1"/>
</dbReference>